<comment type="similarity">
    <text evidence="1">Belongs to the UPF0213 family.</text>
</comment>
<dbReference type="CDD" id="cd10448">
    <property type="entry name" value="GIY-YIG_unchar_3"/>
    <property type="match status" value="1"/>
</dbReference>
<dbReference type="InterPro" id="IPR035901">
    <property type="entry name" value="GIY-YIG_endonuc_sf"/>
</dbReference>
<sequence>MGFRSKNREYSMVKGPCLYITTSRNHSVIYIGVTSNLQQRIWKHKHGVTGGFVKKYNVHLLVHFEQFDTMEAAIAREKQIKHWNRPWKNELVTSHNPYWRDLSLELW</sequence>
<dbReference type="AlphaFoldDB" id="A0A1H6C076"/>
<dbReference type="PANTHER" id="PTHR34477:SF5">
    <property type="entry name" value="BSL5627 PROTEIN"/>
    <property type="match status" value="1"/>
</dbReference>
<accession>A0A1H6C076</accession>
<dbReference type="SUPFAM" id="SSF82771">
    <property type="entry name" value="GIY-YIG endonuclease"/>
    <property type="match status" value="1"/>
</dbReference>
<dbReference type="GO" id="GO:0004519">
    <property type="term" value="F:endonuclease activity"/>
    <property type="evidence" value="ECO:0007669"/>
    <property type="project" value="UniProtKB-KW"/>
</dbReference>
<evidence type="ECO:0000259" key="2">
    <source>
        <dbReference type="PROSITE" id="PS50164"/>
    </source>
</evidence>
<dbReference type="Proteomes" id="UP000236721">
    <property type="component" value="Unassembled WGS sequence"/>
</dbReference>
<evidence type="ECO:0000256" key="1">
    <source>
        <dbReference type="ARBA" id="ARBA00007435"/>
    </source>
</evidence>
<dbReference type="InterPro" id="IPR000305">
    <property type="entry name" value="GIY-YIG_endonuc"/>
</dbReference>
<dbReference type="Pfam" id="PF01541">
    <property type="entry name" value="GIY-YIG"/>
    <property type="match status" value="1"/>
</dbReference>
<feature type="domain" description="GIY-YIG" evidence="2">
    <location>
        <begin position="14"/>
        <end position="90"/>
    </location>
</feature>
<organism evidence="3 4">
    <name type="scientific">Vibrio hangzhouensis</name>
    <dbReference type="NCBI Taxonomy" id="462991"/>
    <lineage>
        <taxon>Bacteria</taxon>
        <taxon>Pseudomonadati</taxon>
        <taxon>Pseudomonadota</taxon>
        <taxon>Gammaproteobacteria</taxon>
        <taxon>Vibrionales</taxon>
        <taxon>Vibrionaceae</taxon>
        <taxon>Vibrio</taxon>
    </lineage>
</organism>
<dbReference type="InterPro" id="IPR050190">
    <property type="entry name" value="UPF0213_domain"/>
</dbReference>
<gene>
    <name evidence="3" type="ORF">SAMN04488244_12841</name>
</gene>
<name>A0A1H6C076_9VIBR</name>
<keyword evidence="4" id="KW-1185">Reference proteome</keyword>
<proteinExistence type="inferred from homology"/>
<dbReference type="EMBL" id="FNVG01000028">
    <property type="protein sequence ID" value="SEG66361.1"/>
    <property type="molecule type" value="Genomic_DNA"/>
</dbReference>
<dbReference type="PROSITE" id="PS50164">
    <property type="entry name" value="GIY_YIG"/>
    <property type="match status" value="1"/>
</dbReference>
<dbReference type="Gene3D" id="3.40.1440.10">
    <property type="entry name" value="GIY-YIG endonuclease"/>
    <property type="match status" value="1"/>
</dbReference>
<keyword evidence="3" id="KW-0540">Nuclease</keyword>
<keyword evidence="3" id="KW-0378">Hydrolase</keyword>
<reference evidence="4" key="1">
    <citation type="submission" date="2016-10" db="EMBL/GenBank/DDBJ databases">
        <authorList>
            <person name="Varghese N."/>
            <person name="Submissions S."/>
        </authorList>
    </citation>
    <scope>NUCLEOTIDE SEQUENCE [LARGE SCALE GENOMIC DNA]</scope>
    <source>
        <strain evidence="4">CGMCC 1.7062</strain>
    </source>
</reference>
<protein>
    <submittedName>
        <fullName evidence="3">Putative endonuclease</fullName>
    </submittedName>
</protein>
<evidence type="ECO:0000313" key="4">
    <source>
        <dbReference type="Proteomes" id="UP000236721"/>
    </source>
</evidence>
<keyword evidence="3" id="KW-0255">Endonuclease</keyword>
<dbReference type="PANTHER" id="PTHR34477">
    <property type="entry name" value="UPF0213 PROTEIN YHBQ"/>
    <property type="match status" value="1"/>
</dbReference>
<evidence type="ECO:0000313" key="3">
    <source>
        <dbReference type="EMBL" id="SEG66361.1"/>
    </source>
</evidence>